<dbReference type="SUPFAM" id="SSF51215">
    <property type="entry name" value="Regulatory protein AraC"/>
    <property type="match status" value="1"/>
</dbReference>
<dbReference type="CDD" id="cd06986">
    <property type="entry name" value="cupin_MmsR-like_N"/>
    <property type="match status" value="1"/>
</dbReference>
<accession>A0ABY8X2M7</accession>
<dbReference type="EMBL" id="CP127162">
    <property type="protein sequence ID" value="WIV19785.1"/>
    <property type="molecule type" value="Genomic_DNA"/>
</dbReference>
<dbReference type="InterPro" id="IPR018060">
    <property type="entry name" value="HTH_AraC"/>
</dbReference>
<reference evidence="5 6" key="1">
    <citation type="submission" date="2023-06" db="EMBL/GenBank/DDBJ databases">
        <title>Paenibacillus polygonum sp. nov., an endophytic bacterium, isolated from Polygonum lapathifolium L. in Nanji Wetland National Nature Reserve, South of Poyang Lake, Jiangxi Province, China.</title>
        <authorList>
            <person name="Yu Z."/>
        </authorList>
    </citation>
    <scope>NUCLEOTIDE SEQUENCE [LARGE SCALE GENOMIC DNA]</scope>
    <source>
        <strain evidence="5 6">C31</strain>
    </source>
</reference>
<dbReference type="InterPro" id="IPR009057">
    <property type="entry name" value="Homeodomain-like_sf"/>
</dbReference>
<proteinExistence type="predicted"/>
<organism evidence="5 6">
    <name type="scientific">Paenibacillus polygoni</name>
    <dbReference type="NCBI Taxonomy" id="3050112"/>
    <lineage>
        <taxon>Bacteria</taxon>
        <taxon>Bacillati</taxon>
        <taxon>Bacillota</taxon>
        <taxon>Bacilli</taxon>
        <taxon>Bacillales</taxon>
        <taxon>Paenibacillaceae</taxon>
        <taxon>Paenibacillus</taxon>
    </lineage>
</organism>
<dbReference type="InterPro" id="IPR003313">
    <property type="entry name" value="AraC-bd"/>
</dbReference>
<dbReference type="Proteomes" id="UP001236415">
    <property type="component" value="Chromosome"/>
</dbReference>
<keyword evidence="6" id="KW-1185">Reference proteome</keyword>
<protein>
    <submittedName>
        <fullName evidence="5">AraC family transcriptional regulator</fullName>
    </submittedName>
</protein>
<dbReference type="Gene3D" id="1.10.10.60">
    <property type="entry name" value="Homeodomain-like"/>
    <property type="match status" value="2"/>
</dbReference>
<evidence type="ECO:0000313" key="6">
    <source>
        <dbReference type="Proteomes" id="UP001236415"/>
    </source>
</evidence>
<dbReference type="Pfam" id="PF12833">
    <property type="entry name" value="HTH_18"/>
    <property type="match status" value="1"/>
</dbReference>
<dbReference type="PROSITE" id="PS00041">
    <property type="entry name" value="HTH_ARAC_FAMILY_1"/>
    <property type="match status" value="1"/>
</dbReference>
<gene>
    <name evidence="5" type="ORF">QPK24_03330</name>
</gene>
<evidence type="ECO:0000256" key="3">
    <source>
        <dbReference type="ARBA" id="ARBA00023163"/>
    </source>
</evidence>
<dbReference type="PANTHER" id="PTHR43280">
    <property type="entry name" value="ARAC-FAMILY TRANSCRIPTIONAL REGULATOR"/>
    <property type="match status" value="1"/>
</dbReference>
<dbReference type="SUPFAM" id="SSF46689">
    <property type="entry name" value="Homeodomain-like"/>
    <property type="match status" value="2"/>
</dbReference>
<evidence type="ECO:0000256" key="2">
    <source>
        <dbReference type="ARBA" id="ARBA00023125"/>
    </source>
</evidence>
<dbReference type="Gene3D" id="2.60.120.280">
    <property type="entry name" value="Regulatory protein AraC"/>
    <property type="match status" value="1"/>
</dbReference>
<keyword evidence="1" id="KW-0805">Transcription regulation</keyword>
<dbReference type="PANTHER" id="PTHR43280:SF30">
    <property type="entry name" value="MMSAB OPERON REGULATORY PROTEIN"/>
    <property type="match status" value="1"/>
</dbReference>
<dbReference type="InterPro" id="IPR018062">
    <property type="entry name" value="HTH_AraC-typ_CS"/>
</dbReference>
<keyword evidence="2" id="KW-0238">DNA-binding</keyword>
<evidence type="ECO:0000259" key="4">
    <source>
        <dbReference type="PROSITE" id="PS01124"/>
    </source>
</evidence>
<evidence type="ECO:0000313" key="5">
    <source>
        <dbReference type="EMBL" id="WIV19785.1"/>
    </source>
</evidence>
<dbReference type="SMART" id="SM00342">
    <property type="entry name" value="HTH_ARAC"/>
    <property type="match status" value="1"/>
</dbReference>
<feature type="domain" description="HTH araC/xylS-type" evidence="4">
    <location>
        <begin position="160"/>
        <end position="259"/>
    </location>
</feature>
<name>A0ABY8X2M7_9BACL</name>
<dbReference type="Pfam" id="PF02311">
    <property type="entry name" value="AraC_binding"/>
    <property type="match status" value="1"/>
</dbReference>
<dbReference type="InterPro" id="IPR037923">
    <property type="entry name" value="HTH-like"/>
</dbReference>
<evidence type="ECO:0000256" key="1">
    <source>
        <dbReference type="ARBA" id="ARBA00023015"/>
    </source>
</evidence>
<dbReference type="PROSITE" id="PS01124">
    <property type="entry name" value="HTH_ARAC_FAMILY_2"/>
    <property type="match status" value="1"/>
</dbReference>
<keyword evidence="3" id="KW-0804">Transcription</keyword>
<dbReference type="RefSeq" id="WP_285746148.1">
    <property type="nucleotide sequence ID" value="NZ_CP127162.1"/>
</dbReference>
<sequence length="270" mass="31350">MNSVFLPEDLICTDSGQKPPNQHHWRGVRDIFSLHYVVRGTGFYEVGHATYKLTRGESFMIFPNTEVYYYPDPQDPWEYVWVDFKGTESQRLLSMTKLTHEKPVVTESPVDLEPLFHQVEATGMAPFQRERSSACLHLLLSYYMEHYPQEKVLQKNDYVVSAKEYIENNYWKATLTVSDIVKYVSIERSYLFRLFKDATGMSILSYLKAIRIKRACTLLHSSKFSIKAVAWSVGYQDQLYFSKVFKKATSYSPSEYMKKNALASSGKEEA</sequence>